<accession>A0A6J5MXE7</accession>
<dbReference type="Pfam" id="PF13262">
    <property type="entry name" value="DUF4054"/>
    <property type="match status" value="1"/>
</dbReference>
<name>A0A6J5MXE7_9CAUD</name>
<evidence type="ECO:0000313" key="1">
    <source>
        <dbReference type="EMBL" id="CAB4149630.1"/>
    </source>
</evidence>
<evidence type="ECO:0008006" key="2">
    <source>
        <dbReference type="Google" id="ProtNLM"/>
    </source>
</evidence>
<reference evidence="1" key="1">
    <citation type="submission" date="2020-04" db="EMBL/GenBank/DDBJ databases">
        <authorList>
            <person name="Chiriac C."/>
            <person name="Salcher M."/>
            <person name="Ghai R."/>
            <person name="Kavagutti S V."/>
        </authorList>
    </citation>
    <scope>NUCLEOTIDE SEQUENCE</scope>
</reference>
<dbReference type="EMBL" id="LR796527">
    <property type="protein sequence ID" value="CAB4149630.1"/>
    <property type="molecule type" value="Genomic_DNA"/>
</dbReference>
<organism evidence="1">
    <name type="scientific">uncultured Caudovirales phage</name>
    <dbReference type="NCBI Taxonomy" id="2100421"/>
    <lineage>
        <taxon>Viruses</taxon>
        <taxon>Duplodnaviria</taxon>
        <taxon>Heunggongvirae</taxon>
        <taxon>Uroviricota</taxon>
        <taxon>Caudoviricetes</taxon>
        <taxon>Peduoviridae</taxon>
        <taxon>Maltschvirus</taxon>
        <taxon>Maltschvirus maltsch</taxon>
    </lineage>
</organism>
<proteinExistence type="predicted"/>
<dbReference type="InterPro" id="IPR025127">
    <property type="entry name" value="DUF4054"/>
</dbReference>
<gene>
    <name evidence="1" type="ORF">UFOVP558_14</name>
</gene>
<sequence>MVVADFRTQFPEFSDTAVYPDALINAWATVAERMVVERVWTTSWTFGCQLYVAHEITLAAQNQKAASVGGSPGQSGGIANSKTVGSVSVSYDASATTEKDAGWWNLTNYGKQYIRLARIFGAGVIQL</sequence>
<protein>
    <recommendedName>
        <fullName evidence="2">DUF4054 domain-containing protein</fullName>
    </recommendedName>
</protein>